<dbReference type="Gene3D" id="3.40.50.300">
    <property type="entry name" value="P-loop containing nucleotide triphosphate hydrolases"/>
    <property type="match status" value="1"/>
</dbReference>
<organism evidence="6 7">
    <name type="scientific">Fusobacterium nucleatum subsp. polymorphum</name>
    <name type="common">Fusobacterium polymorphum</name>
    <dbReference type="NCBI Taxonomy" id="76857"/>
    <lineage>
        <taxon>Bacteria</taxon>
        <taxon>Fusobacteriati</taxon>
        <taxon>Fusobacteriota</taxon>
        <taxon>Fusobacteriia</taxon>
        <taxon>Fusobacteriales</taxon>
        <taxon>Fusobacteriaceae</taxon>
        <taxon>Fusobacterium</taxon>
    </lineage>
</organism>
<dbReference type="GO" id="GO:0016787">
    <property type="term" value="F:hydrolase activity"/>
    <property type="evidence" value="ECO:0007669"/>
    <property type="project" value="UniProtKB-KW"/>
</dbReference>
<keyword evidence="2" id="KW-0378">Hydrolase</keyword>
<accession>A0A2C6AVV4</accession>
<reference evidence="6 7" key="1">
    <citation type="submission" date="2017-06" db="EMBL/GenBank/DDBJ databases">
        <title>Draft genome sequence of Fusobacterium nucleatum subsp. polymorphum KCOM 1248 (=ChDC F113).</title>
        <authorList>
            <person name="Kook J.-K."/>
            <person name="Park S.-N."/>
            <person name="Lim Y.K."/>
            <person name="Roh H."/>
        </authorList>
    </citation>
    <scope>NUCLEOTIDE SEQUENCE [LARGE SCALE GENOMIC DNA]</scope>
    <source>
        <strain evidence="7">KCOM 1248 (ChDC F113)</strain>
    </source>
</reference>
<gene>
    <name evidence="6" type="ORF">CA836_00460</name>
</gene>
<evidence type="ECO:0000259" key="5">
    <source>
        <dbReference type="Pfam" id="PF00580"/>
    </source>
</evidence>
<dbReference type="SUPFAM" id="SSF52540">
    <property type="entry name" value="P-loop containing nucleoside triphosphate hydrolases"/>
    <property type="match status" value="1"/>
</dbReference>
<evidence type="ECO:0000256" key="3">
    <source>
        <dbReference type="ARBA" id="ARBA00022806"/>
    </source>
</evidence>
<evidence type="ECO:0000313" key="6">
    <source>
        <dbReference type="EMBL" id="PHH98355.1"/>
    </source>
</evidence>
<sequence>MNKIKNLVLKASAGTGKTYRLSLEYIIALCKKGDIEPIDYKNILVMTFTRKATAEIKEGILNKLSEFIK</sequence>
<protein>
    <recommendedName>
        <fullName evidence="5">UvrD-like helicase ATP-binding domain-containing protein</fullName>
    </recommendedName>
</protein>
<dbReference type="AlphaFoldDB" id="A0A2C6AVV4"/>
<evidence type="ECO:0000313" key="7">
    <source>
        <dbReference type="Proteomes" id="UP000223525"/>
    </source>
</evidence>
<dbReference type="InterPro" id="IPR027417">
    <property type="entry name" value="P-loop_NTPase"/>
</dbReference>
<evidence type="ECO:0000256" key="4">
    <source>
        <dbReference type="ARBA" id="ARBA00022840"/>
    </source>
</evidence>
<dbReference type="Proteomes" id="UP000223525">
    <property type="component" value="Unassembled WGS sequence"/>
</dbReference>
<keyword evidence="3" id="KW-0347">Helicase</keyword>
<evidence type="ECO:0000256" key="1">
    <source>
        <dbReference type="ARBA" id="ARBA00022741"/>
    </source>
</evidence>
<dbReference type="InterPro" id="IPR014016">
    <property type="entry name" value="UvrD-like_ATP-bd"/>
</dbReference>
<name>A0A2C6AVV4_FUSNP</name>
<proteinExistence type="predicted"/>
<keyword evidence="1" id="KW-0547">Nucleotide-binding</keyword>
<keyword evidence="4" id="KW-0067">ATP-binding</keyword>
<dbReference type="GO" id="GO:0004386">
    <property type="term" value="F:helicase activity"/>
    <property type="evidence" value="ECO:0007669"/>
    <property type="project" value="UniProtKB-KW"/>
</dbReference>
<feature type="domain" description="UvrD-like helicase ATP-binding" evidence="5">
    <location>
        <begin position="5"/>
        <end position="65"/>
    </location>
</feature>
<dbReference type="Pfam" id="PF00580">
    <property type="entry name" value="UvrD-helicase"/>
    <property type="match status" value="1"/>
</dbReference>
<dbReference type="EMBL" id="NIRK01000001">
    <property type="protein sequence ID" value="PHH98355.1"/>
    <property type="molecule type" value="Genomic_DNA"/>
</dbReference>
<dbReference type="GO" id="GO:0005524">
    <property type="term" value="F:ATP binding"/>
    <property type="evidence" value="ECO:0007669"/>
    <property type="project" value="UniProtKB-KW"/>
</dbReference>
<comment type="caution">
    <text evidence="6">The sequence shown here is derived from an EMBL/GenBank/DDBJ whole genome shotgun (WGS) entry which is preliminary data.</text>
</comment>
<evidence type="ECO:0000256" key="2">
    <source>
        <dbReference type="ARBA" id="ARBA00022801"/>
    </source>
</evidence>